<dbReference type="EMBL" id="CWGJ01000019">
    <property type="protein sequence ID" value="CRX38797.1"/>
    <property type="molecule type" value="Genomic_DNA"/>
</dbReference>
<keyword evidence="1" id="KW-1133">Transmembrane helix</keyword>
<evidence type="ECO:0000313" key="3">
    <source>
        <dbReference type="Proteomes" id="UP000220251"/>
    </source>
</evidence>
<organism evidence="2 3">
    <name type="scientific">Estrella lausannensis</name>
    <dbReference type="NCBI Taxonomy" id="483423"/>
    <lineage>
        <taxon>Bacteria</taxon>
        <taxon>Pseudomonadati</taxon>
        <taxon>Chlamydiota</taxon>
        <taxon>Chlamydiia</taxon>
        <taxon>Parachlamydiales</taxon>
        <taxon>Candidatus Criblamydiaceae</taxon>
        <taxon>Estrella</taxon>
    </lineage>
</organism>
<feature type="transmembrane region" description="Helical" evidence="1">
    <location>
        <begin position="60"/>
        <end position="83"/>
    </location>
</feature>
<accession>A0A0H5DQI7</accession>
<protein>
    <submittedName>
        <fullName evidence="2">Putative membrane protein</fullName>
    </submittedName>
</protein>
<dbReference type="Proteomes" id="UP000220251">
    <property type="component" value="Unassembled WGS sequence"/>
</dbReference>
<sequence length="239" mass="26725">MTVFFNTEIKSDSFTENLGNFCLLPVRVLFEGRTLTKIDQVFLEMESLEGSSVIGKVCKVALALIFLVPGVILGTVIKGLSFINFSVRESHHLFNQASSTPGSQRVLIEGETIRFNLLGNPDELNPSVNSFQHGLPYDWIESSITSPKKMNLKGIRPHVVERLFSMRVNYHAIDELDISKTSMVSEQVRKVAELCPNLRSLKLEGLHFNEDTAGYIRVNCQTLDQPSLQEVQKAVGVEV</sequence>
<evidence type="ECO:0000256" key="1">
    <source>
        <dbReference type="SAM" id="Phobius"/>
    </source>
</evidence>
<dbReference type="AlphaFoldDB" id="A0A0H5DQI7"/>
<keyword evidence="1" id="KW-0472">Membrane</keyword>
<keyword evidence="1" id="KW-0812">Transmembrane</keyword>
<gene>
    <name evidence="2" type="ORF">ELAC_1461</name>
</gene>
<reference evidence="3" key="1">
    <citation type="submission" date="2015-06" db="EMBL/GenBank/DDBJ databases">
        <authorList>
            <person name="Bertelli C."/>
        </authorList>
    </citation>
    <scope>NUCLEOTIDE SEQUENCE [LARGE SCALE GENOMIC DNA]</scope>
    <source>
        <strain evidence="3">CRIB-30</strain>
    </source>
</reference>
<dbReference type="RefSeq" id="WP_098038659.1">
    <property type="nucleotide sequence ID" value="NZ_CWGJ01000019.1"/>
</dbReference>
<keyword evidence="3" id="KW-1185">Reference proteome</keyword>
<evidence type="ECO:0000313" key="2">
    <source>
        <dbReference type="EMBL" id="CRX38797.1"/>
    </source>
</evidence>
<proteinExistence type="predicted"/>
<name>A0A0H5DQI7_9BACT</name>